<dbReference type="Proteomes" id="UP000294847">
    <property type="component" value="Chromosome 4"/>
</dbReference>
<evidence type="ECO:0000313" key="4">
    <source>
        <dbReference type="Proteomes" id="UP000294847"/>
    </source>
</evidence>
<accession>A0A4P7NFX3</accession>
<name>A0A4P7NFX3_PYROR</name>
<feature type="region of interest" description="Disordered" evidence="2">
    <location>
        <begin position="804"/>
        <end position="843"/>
    </location>
</feature>
<feature type="compositionally biased region" description="Basic residues" evidence="2">
    <location>
        <begin position="110"/>
        <end position="121"/>
    </location>
</feature>
<feature type="compositionally biased region" description="Polar residues" evidence="2">
    <location>
        <begin position="166"/>
        <end position="175"/>
    </location>
</feature>
<feature type="coiled-coil region" evidence="1">
    <location>
        <begin position="562"/>
        <end position="659"/>
    </location>
</feature>
<sequence>MLREVPGSSGMIGLQRLLELWSGDWWWGFVPLHSGLGSASPEEATNLYFLLQEAMTDGIDLPIALRRTRRSTSGPLTGTTSSCTVRINIEASPKSSKQPCTPSLDISSTPRKKNRRPRKQVRFSDPGPILDQLQNEDHPLSTGLTPMVKKTSLAPIASSRRRHSTPAKSPSSLSRNGLDLYTNHDSYASPLSGDVKLLPLRQVLDGRVKRRLRRNGLSEEMNSIHAEKRKKEAEAKAELQRLRDDLSAKDAEISQLRAVQQQQHQDTQCLDLHVHEELDPDLTIDTMVGDTERIFDLEREVARLRQQLHDRTETTIENTRSYEWTLAARDPFALGEYSMMDIDDEDDDDQFGDATMAELQCSTPSRRAGSRKTANEAAAASFPSPPATSPLARGLQTPSSLRFCSLPESHIGVQASLPDPERQQLEEELASLQMEVSKLTAALQSYQSLAGRVSDRMSLVTVSTTTTTAPETITDQSPEPAIEARLADLLTTVSDRTAALNSLSTSITDLGFPGSDAGEMLISMASAFRTARLELEYLTPGEITLPLSSAGAAVLDLLLTRLRDLAKRAREDEATIDEYHAQELSLRQQLSARVDVSGELAAEVQNLKKQLEDRDAKVQELQVGLDRLKGAAASYTRDISELEKLAERVEAQRIAALDECELLRGAAAARDTEVDEARRAHDAAVAELETKLAMLLAEAGELRVRLANAEADAAGAKIKCANQTKKLNMAHGRQLALRDARVAELRIEVDRVNGALRAAHDTVCQLRVEKSRLEGRVEDEKTAAKRAVDAMKEELERVVQMSREFLASTPQDKNSEESTLGRSARYSRTPSARKSQQVDGMPTAVVRAGGLFDAAKTRRRSSVGEGNDSAVAIAPEDGTAKGKKRRRYDSGLGFLDEEDVDF</sequence>
<keyword evidence="1" id="KW-0175">Coiled coil</keyword>
<evidence type="ECO:0000256" key="2">
    <source>
        <dbReference type="SAM" id="MobiDB-lite"/>
    </source>
</evidence>
<feature type="coiled-coil region" evidence="1">
    <location>
        <begin position="685"/>
        <end position="726"/>
    </location>
</feature>
<dbReference type="PANTHER" id="PTHR23159:SF31">
    <property type="entry name" value="CENTROSOME-ASSOCIATED PROTEIN CEP250 ISOFORM X1"/>
    <property type="match status" value="1"/>
</dbReference>
<evidence type="ECO:0000256" key="1">
    <source>
        <dbReference type="SAM" id="Coils"/>
    </source>
</evidence>
<protein>
    <submittedName>
        <fullName evidence="3">Uncharacterized protein</fullName>
    </submittedName>
</protein>
<dbReference type="EMBL" id="CP034207">
    <property type="protein sequence ID" value="QBZ60763.1"/>
    <property type="molecule type" value="Genomic_DNA"/>
</dbReference>
<reference evidence="3 4" key="1">
    <citation type="journal article" date="2019" name="Mol. Biol. Evol.">
        <title>Blast fungal genomes show frequent chromosomal changes, gene gains and losses, and effector gene turnover.</title>
        <authorList>
            <person name="Gomez Luciano L.B."/>
            <person name="Jason Tsai I."/>
            <person name="Chuma I."/>
            <person name="Tosa Y."/>
            <person name="Chen Y.H."/>
            <person name="Li J.Y."/>
            <person name="Li M.Y."/>
            <person name="Jade Lu M.Y."/>
            <person name="Nakayashiki H."/>
            <person name="Li W.H."/>
        </authorList>
    </citation>
    <scope>NUCLEOTIDE SEQUENCE [LARGE SCALE GENOMIC DNA]</scope>
    <source>
        <strain evidence="3">MZ5-1-6</strain>
    </source>
</reference>
<organism evidence="3 4">
    <name type="scientific">Pyricularia oryzae</name>
    <name type="common">Rice blast fungus</name>
    <name type="synonym">Magnaporthe oryzae</name>
    <dbReference type="NCBI Taxonomy" id="318829"/>
    <lineage>
        <taxon>Eukaryota</taxon>
        <taxon>Fungi</taxon>
        <taxon>Dikarya</taxon>
        <taxon>Ascomycota</taxon>
        <taxon>Pezizomycotina</taxon>
        <taxon>Sordariomycetes</taxon>
        <taxon>Sordariomycetidae</taxon>
        <taxon>Magnaporthales</taxon>
        <taxon>Pyriculariaceae</taxon>
        <taxon>Pyricularia</taxon>
    </lineage>
</organism>
<feature type="region of interest" description="Disordered" evidence="2">
    <location>
        <begin position="90"/>
        <end position="177"/>
    </location>
</feature>
<feature type="compositionally biased region" description="Polar residues" evidence="2">
    <location>
        <begin position="808"/>
        <end position="838"/>
    </location>
</feature>
<feature type="region of interest" description="Disordered" evidence="2">
    <location>
        <begin position="856"/>
        <end position="889"/>
    </location>
</feature>
<dbReference type="AlphaFoldDB" id="A0A4P7NFX3"/>
<evidence type="ECO:0000313" key="3">
    <source>
        <dbReference type="EMBL" id="QBZ60763.1"/>
    </source>
</evidence>
<dbReference type="PANTHER" id="PTHR23159">
    <property type="entry name" value="CENTROSOMAL PROTEIN 2"/>
    <property type="match status" value="1"/>
</dbReference>
<gene>
    <name evidence="3" type="ORF">PoMZ_07705</name>
</gene>
<proteinExistence type="predicted"/>
<feature type="coiled-coil region" evidence="1">
    <location>
        <begin position="214"/>
        <end position="259"/>
    </location>
</feature>
<feature type="region of interest" description="Disordered" evidence="2">
    <location>
        <begin position="361"/>
        <end position="395"/>
    </location>
</feature>
<feature type="compositionally biased region" description="Polar residues" evidence="2">
    <location>
        <begin position="93"/>
        <end position="109"/>
    </location>
</feature>
<feature type="coiled-coil region" evidence="1">
    <location>
        <begin position="422"/>
        <end position="449"/>
    </location>
</feature>